<sequence length="469" mass="53632">VAAAPKLLLRCPRMYNGNLQLVRTYTSVNNGASRKLWTIGVLSGATAVGGGSFLLLYNKKVTGSRSDVASLISNVKHRPTPMLWEPTQQHRKVACKSTAATSGSTTSVGRFAIGQIVQAREGKDNKPEEYPLTAREERFNSFASLKYDGQIYMTMQDFLESIVDEDPRPRIGRFLLSKAQVDKKLANTPSRRRKTKYLFRDIMDQGILSYTEYLFLLCILTKPKAGYEIAFKMFDRDGNKRIDRREFLLMEEIFRKKSLSRKGGDEDDSELHIQETTLLRYFFGSKGKDTLDYDTFASFMDNLQSEVLELEFQEQSKGMPTISEVEFAKAIFKYTNLDDEEIEDYLDMVRERTQEEKGITFEQFKDFFQFVNNLDDFEIVLRMYSFADQPMSEDEFRRAVLVTTGHQLADHVVHTVFQIFDQDGDGKLLQESLWCDEKQSSPRIPGTPEAAGGLGWIQDLCQARTQAVS</sequence>
<dbReference type="InterPro" id="IPR011992">
    <property type="entry name" value="EF-hand-dom_pair"/>
</dbReference>
<keyword evidence="7" id="KW-0496">Mitochondrion</keyword>
<organism evidence="10 11">
    <name type="scientific">Stichopus japonicus</name>
    <name type="common">Sea cucumber</name>
    <dbReference type="NCBI Taxonomy" id="307972"/>
    <lineage>
        <taxon>Eukaryota</taxon>
        <taxon>Metazoa</taxon>
        <taxon>Echinodermata</taxon>
        <taxon>Eleutherozoa</taxon>
        <taxon>Echinozoa</taxon>
        <taxon>Holothuroidea</taxon>
        <taxon>Aspidochirotacea</taxon>
        <taxon>Aspidochirotida</taxon>
        <taxon>Stichopodidae</taxon>
        <taxon>Apostichopus</taxon>
    </lineage>
</organism>
<dbReference type="GO" id="GO:0005509">
    <property type="term" value="F:calcium ion binding"/>
    <property type="evidence" value="ECO:0007669"/>
    <property type="project" value="InterPro"/>
</dbReference>
<keyword evidence="8" id="KW-0472">Membrane</keyword>
<dbReference type="InterPro" id="IPR039800">
    <property type="entry name" value="MICU1/2/3"/>
</dbReference>
<evidence type="ECO:0000256" key="5">
    <source>
        <dbReference type="ARBA" id="ARBA00022837"/>
    </source>
</evidence>
<accession>A0A2G8KJJ7</accession>
<keyword evidence="6" id="KW-0809">Transit peptide</keyword>
<dbReference type="GO" id="GO:0051560">
    <property type="term" value="P:mitochondrial calcium ion homeostasis"/>
    <property type="evidence" value="ECO:0007669"/>
    <property type="project" value="TreeGrafter"/>
</dbReference>
<gene>
    <name evidence="10" type="ORF">BSL78_15014</name>
</gene>
<dbReference type="Gene3D" id="1.10.238.10">
    <property type="entry name" value="EF-hand"/>
    <property type="match status" value="2"/>
</dbReference>
<evidence type="ECO:0000313" key="11">
    <source>
        <dbReference type="Proteomes" id="UP000230750"/>
    </source>
</evidence>
<comment type="caution">
    <text evidence="10">The sequence shown here is derived from an EMBL/GenBank/DDBJ whole genome shotgun (WGS) entry which is preliminary data.</text>
</comment>
<protein>
    <recommendedName>
        <fullName evidence="9">EF-hand domain-containing protein</fullName>
    </recommendedName>
</protein>
<dbReference type="Pfam" id="PF13833">
    <property type="entry name" value="EF-hand_8"/>
    <property type="match status" value="1"/>
</dbReference>
<evidence type="ECO:0000256" key="7">
    <source>
        <dbReference type="ARBA" id="ARBA00023128"/>
    </source>
</evidence>
<dbReference type="AlphaFoldDB" id="A0A2G8KJJ7"/>
<comment type="subcellular location">
    <subcellularLocation>
        <location evidence="1">Mitochondrion inner membrane</location>
    </subcellularLocation>
    <subcellularLocation>
        <location evidence="2">Mitochondrion intermembrane space</location>
    </subcellularLocation>
</comment>
<evidence type="ECO:0000259" key="9">
    <source>
        <dbReference type="PROSITE" id="PS50222"/>
    </source>
</evidence>
<keyword evidence="5" id="KW-0106">Calcium</keyword>
<evidence type="ECO:0000256" key="3">
    <source>
        <dbReference type="ARBA" id="ARBA00022737"/>
    </source>
</evidence>
<dbReference type="PROSITE" id="PS00018">
    <property type="entry name" value="EF_HAND_1"/>
    <property type="match status" value="1"/>
</dbReference>
<feature type="non-terminal residue" evidence="10">
    <location>
        <position position="469"/>
    </location>
</feature>
<dbReference type="EMBL" id="MRZV01000539">
    <property type="protein sequence ID" value="PIK48138.1"/>
    <property type="molecule type" value="Genomic_DNA"/>
</dbReference>
<dbReference type="SUPFAM" id="SSF47473">
    <property type="entry name" value="EF-hand"/>
    <property type="match status" value="2"/>
</dbReference>
<dbReference type="PANTHER" id="PTHR12294">
    <property type="entry name" value="EF HAND DOMAIN FAMILY A1,A2-RELATED"/>
    <property type="match status" value="1"/>
</dbReference>
<dbReference type="CDD" id="cd15900">
    <property type="entry name" value="EFh_MICU"/>
    <property type="match status" value="1"/>
</dbReference>
<evidence type="ECO:0000256" key="6">
    <source>
        <dbReference type="ARBA" id="ARBA00022946"/>
    </source>
</evidence>
<dbReference type="PANTHER" id="PTHR12294:SF13">
    <property type="entry name" value="MITOCHONDRIAL CALCIUM UPTAKE 3, ISOFORM D"/>
    <property type="match status" value="1"/>
</dbReference>
<dbReference type="STRING" id="307972.A0A2G8KJJ7"/>
<evidence type="ECO:0000256" key="1">
    <source>
        <dbReference type="ARBA" id="ARBA00004273"/>
    </source>
</evidence>
<feature type="non-terminal residue" evidence="10">
    <location>
        <position position="1"/>
    </location>
</feature>
<feature type="domain" description="EF-hand" evidence="9">
    <location>
        <begin position="222"/>
        <end position="257"/>
    </location>
</feature>
<keyword evidence="11" id="KW-1185">Reference proteome</keyword>
<dbReference type="InterPro" id="IPR018247">
    <property type="entry name" value="EF_Hand_1_Ca_BS"/>
</dbReference>
<evidence type="ECO:0000313" key="10">
    <source>
        <dbReference type="EMBL" id="PIK48138.1"/>
    </source>
</evidence>
<name>A0A2G8KJJ7_STIJA</name>
<evidence type="ECO:0000256" key="4">
    <source>
        <dbReference type="ARBA" id="ARBA00022792"/>
    </source>
</evidence>
<proteinExistence type="predicted"/>
<dbReference type="Proteomes" id="UP000230750">
    <property type="component" value="Unassembled WGS sequence"/>
</dbReference>
<evidence type="ECO:0000256" key="8">
    <source>
        <dbReference type="ARBA" id="ARBA00023136"/>
    </source>
</evidence>
<dbReference type="GO" id="GO:0005758">
    <property type="term" value="C:mitochondrial intermembrane space"/>
    <property type="evidence" value="ECO:0007669"/>
    <property type="project" value="UniProtKB-SubCell"/>
</dbReference>
<dbReference type="GO" id="GO:1990246">
    <property type="term" value="C:uniplex complex"/>
    <property type="evidence" value="ECO:0007669"/>
    <property type="project" value="TreeGrafter"/>
</dbReference>
<evidence type="ECO:0000256" key="2">
    <source>
        <dbReference type="ARBA" id="ARBA00004569"/>
    </source>
</evidence>
<dbReference type="InterPro" id="IPR002048">
    <property type="entry name" value="EF_hand_dom"/>
</dbReference>
<keyword evidence="3" id="KW-0677">Repeat</keyword>
<keyword evidence="4" id="KW-0999">Mitochondrion inner membrane</keyword>
<dbReference type="OrthoDB" id="5859791at2759"/>
<dbReference type="PROSITE" id="PS50222">
    <property type="entry name" value="EF_HAND_2"/>
    <property type="match status" value="1"/>
</dbReference>
<reference evidence="10 11" key="1">
    <citation type="journal article" date="2017" name="PLoS Biol.">
        <title>The sea cucumber genome provides insights into morphological evolution and visceral regeneration.</title>
        <authorList>
            <person name="Zhang X."/>
            <person name="Sun L."/>
            <person name="Yuan J."/>
            <person name="Sun Y."/>
            <person name="Gao Y."/>
            <person name="Zhang L."/>
            <person name="Li S."/>
            <person name="Dai H."/>
            <person name="Hamel J.F."/>
            <person name="Liu C."/>
            <person name="Yu Y."/>
            <person name="Liu S."/>
            <person name="Lin W."/>
            <person name="Guo K."/>
            <person name="Jin S."/>
            <person name="Xu P."/>
            <person name="Storey K.B."/>
            <person name="Huan P."/>
            <person name="Zhang T."/>
            <person name="Zhou Y."/>
            <person name="Zhang J."/>
            <person name="Lin C."/>
            <person name="Li X."/>
            <person name="Xing L."/>
            <person name="Huo D."/>
            <person name="Sun M."/>
            <person name="Wang L."/>
            <person name="Mercier A."/>
            <person name="Li F."/>
            <person name="Yang H."/>
            <person name="Xiang J."/>
        </authorList>
    </citation>
    <scope>NUCLEOTIDE SEQUENCE [LARGE SCALE GENOMIC DNA]</scope>
    <source>
        <strain evidence="10">Shaxun</strain>
        <tissue evidence="10">Muscle</tissue>
    </source>
</reference>
<dbReference type="GO" id="GO:0036444">
    <property type="term" value="P:calcium import into the mitochondrion"/>
    <property type="evidence" value="ECO:0007669"/>
    <property type="project" value="TreeGrafter"/>
</dbReference>